<feature type="region of interest" description="Disordered" evidence="6">
    <location>
        <begin position="33"/>
        <end position="66"/>
    </location>
</feature>
<evidence type="ECO:0000256" key="1">
    <source>
        <dbReference type="ARBA" id="ARBA00007074"/>
    </source>
</evidence>
<dbReference type="InterPro" id="IPR051794">
    <property type="entry name" value="PG_Endopeptidase_C40"/>
</dbReference>
<keyword evidence="9" id="KW-1185">Reference proteome</keyword>
<feature type="region of interest" description="Disordered" evidence="6">
    <location>
        <begin position="95"/>
        <end position="136"/>
    </location>
</feature>
<organism evidence="8 9">
    <name type="scientific">Streptomyces taklimakanensis</name>
    <dbReference type="NCBI Taxonomy" id="2569853"/>
    <lineage>
        <taxon>Bacteria</taxon>
        <taxon>Bacillati</taxon>
        <taxon>Actinomycetota</taxon>
        <taxon>Actinomycetes</taxon>
        <taxon>Kitasatosporales</taxon>
        <taxon>Streptomycetaceae</taxon>
        <taxon>Streptomyces</taxon>
    </lineage>
</organism>
<dbReference type="AlphaFoldDB" id="A0A6G2BCX3"/>
<evidence type="ECO:0000313" key="8">
    <source>
        <dbReference type="EMBL" id="MTE19752.1"/>
    </source>
</evidence>
<evidence type="ECO:0000256" key="6">
    <source>
        <dbReference type="SAM" id="MobiDB-lite"/>
    </source>
</evidence>
<name>A0A6G2BCX3_9ACTN</name>
<evidence type="ECO:0000259" key="7">
    <source>
        <dbReference type="PROSITE" id="PS51935"/>
    </source>
</evidence>
<dbReference type="OrthoDB" id="5177647at2"/>
<gene>
    <name evidence="8" type="ORF">F0L17_11575</name>
</gene>
<dbReference type="Gene3D" id="3.90.1720.10">
    <property type="entry name" value="endopeptidase domain like (from Nostoc punctiforme)"/>
    <property type="match status" value="1"/>
</dbReference>
<protein>
    <submittedName>
        <fullName evidence="8">Glycoside hydrolase</fullName>
    </submittedName>
</protein>
<reference evidence="8 9" key="1">
    <citation type="submission" date="2019-11" db="EMBL/GenBank/DDBJ databases">
        <authorList>
            <person name="Yuan L."/>
        </authorList>
    </citation>
    <scope>NUCLEOTIDE SEQUENCE [LARGE SCALE GENOMIC DNA]</scope>
    <source>
        <strain evidence="8 9">TRM43335</strain>
    </source>
</reference>
<keyword evidence="2" id="KW-0645">Protease</keyword>
<comment type="caution">
    <text evidence="8">The sequence shown here is derived from an EMBL/GenBank/DDBJ whole genome shotgun (WGS) entry which is preliminary data.</text>
</comment>
<feature type="coiled-coil region" evidence="5">
    <location>
        <begin position="241"/>
        <end position="318"/>
    </location>
</feature>
<dbReference type="PANTHER" id="PTHR47359:SF3">
    <property type="entry name" value="NLP_P60 DOMAIN-CONTAINING PROTEIN-RELATED"/>
    <property type="match status" value="1"/>
</dbReference>
<feature type="domain" description="NlpC/P60" evidence="7">
    <location>
        <begin position="334"/>
        <end position="450"/>
    </location>
</feature>
<evidence type="ECO:0000256" key="3">
    <source>
        <dbReference type="ARBA" id="ARBA00022801"/>
    </source>
</evidence>
<dbReference type="InterPro" id="IPR038765">
    <property type="entry name" value="Papain-like_cys_pep_sf"/>
</dbReference>
<feature type="coiled-coil region" evidence="5">
    <location>
        <begin position="143"/>
        <end position="184"/>
    </location>
</feature>
<evidence type="ECO:0000313" key="9">
    <source>
        <dbReference type="Proteomes" id="UP000473014"/>
    </source>
</evidence>
<evidence type="ECO:0000256" key="4">
    <source>
        <dbReference type="ARBA" id="ARBA00022807"/>
    </source>
</evidence>
<evidence type="ECO:0000256" key="2">
    <source>
        <dbReference type="ARBA" id="ARBA00022670"/>
    </source>
</evidence>
<keyword evidence="3 8" id="KW-0378">Hydrolase</keyword>
<dbReference type="PROSITE" id="PS51935">
    <property type="entry name" value="NLPC_P60"/>
    <property type="match status" value="1"/>
</dbReference>
<dbReference type="InterPro" id="IPR000064">
    <property type="entry name" value="NLP_P60_dom"/>
</dbReference>
<dbReference type="GO" id="GO:0006508">
    <property type="term" value="P:proteolysis"/>
    <property type="evidence" value="ECO:0007669"/>
    <property type="project" value="UniProtKB-KW"/>
</dbReference>
<dbReference type="PANTHER" id="PTHR47359">
    <property type="entry name" value="PEPTIDOGLYCAN DL-ENDOPEPTIDASE CWLO"/>
    <property type="match status" value="1"/>
</dbReference>
<keyword evidence="5" id="KW-0175">Coiled coil</keyword>
<dbReference type="Proteomes" id="UP000473014">
    <property type="component" value="Unassembled WGS sequence"/>
</dbReference>
<dbReference type="EMBL" id="WIXO01000001">
    <property type="protein sequence ID" value="MTE19752.1"/>
    <property type="molecule type" value="Genomic_DNA"/>
</dbReference>
<accession>A0A6G2BCX3</accession>
<dbReference type="Pfam" id="PF00877">
    <property type="entry name" value="NLPC_P60"/>
    <property type="match status" value="1"/>
</dbReference>
<keyword evidence="4" id="KW-0788">Thiol protease</keyword>
<dbReference type="SUPFAM" id="SSF54001">
    <property type="entry name" value="Cysteine proteinases"/>
    <property type="match status" value="1"/>
</dbReference>
<comment type="similarity">
    <text evidence="1">Belongs to the peptidase C40 family.</text>
</comment>
<evidence type="ECO:0000256" key="5">
    <source>
        <dbReference type="SAM" id="Coils"/>
    </source>
</evidence>
<dbReference type="GO" id="GO:0008234">
    <property type="term" value="F:cysteine-type peptidase activity"/>
    <property type="evidence" value="ECO:0007669"/>
    <property type="project" value="UniProtKB-KW"/>
</dbReference>
<proteinExistence type="inferred from homology"/>
<sequence length="450" mass="48200">MASVPGGGLSTPLLWRWSDVARSATAVRYAPVGEAGDPCGRSVGGRRVGRQGGCAGRARGARSRGPARTVSRGLVVACALVCAQFGLSLPAGAAHAEPGGPGPGKGGARVSAAPPEDGAADGGTTGTDGTDGTDGRAVSTAELDRLHRRIEKLHDRVESAAEKYNAAEERARKQQREIVRLAGEIVRIRGRLDDLVDRTGAMARAQYRGSGLPPGARLALEDDPEDFLRDLGLLHKGEQAAKGLIGRLETAREDLDDHAEEATERWAELKADRKRKADAKKSIETELAKAEKLESELAAEELQRLRRLEEKTARERQAKWLGTGVLEEIDDKASERGRKAVAYAMAQLGKDYEWGAEGPLTYDCSGLTMRAWEAAGLRIPRTSQEQWRRLPRVEVTDMRPGDLIVYKGDAGHVGLYVGDGVMVHAPRTGRQITTAGAGSLPILGVVRPDL</sequence>